<dbReference type="GO" id="GO:0005545">
    <property type="term" value="F:1-phosphatidylinositol binding"/>
    <property type="evidence" value="ECO:0007669"/>
    <property type="project" value="InterPro"/>
</dbReference>
<dbReference type="GO" id="GO:0030136">
    <property type="term" value="C:clathrin-coated vesicle"/>
    <property type="evidence" value="ECO:0007669"/>
    <property type="project" value="InterPro"/>
</dbReference>
<dbReference type="PROSITE" id="PS50942">
    <property type="entry name" value="ENTH"/>
    <property type="match status" value="1"/>
</dbReference>
<feature type="region of interest" description="Disordered" evidence="2">
    <location>
        <begin position="287"/>
        <end position="337"/>
    </location>
</feature>
<feature type="region of interest" description="Disordered" evidence="2">
    <location>
        <begin position="518"/>
        <end position="543"/>
    </location>
</feature>
<dbReference type="GO" id="GO:0016185">
    <property type="term" value="P:synaptic vesicle budding from presynaptic endocytic zone membrane"/>
    <property type="evidence" value="ECO:0007669"/>
    <property type="project" value="TreeGrafter"/>
</dbReference>
<accession>A0A8S9Y8P8</accession>
<feature type="domain" description="ENTH" evidence="3">
    <location>
        <begin position="1"/>
        <end position="139"/>
    </location>
</feature>
<evidence type="ECO:0000256" key="2">
    <source>
        <dbReference type="SAM" id="MobiDB-lite"/>
    </source>
</evidence>
<dbReference type="SUPFAM" id="SSF89009">
    <property type="entry name" value="GAT-like domain"/>
    <property type="match status" value="1"/>
</dbReference>
<dbReference type="GO" id="GO:0008021">
    <property type="term" value="C:synaptic vesicle"/>
    <property type="evidence" value="ECO:0007669"/>
    <property type="project" value="TreeGrafter"/>
</dbReference>
<dbReference type="GO" id="GO:0005546">
    <property type="term" value="F:phosphatidylinositol-4,5-bisphosphate binding"/>
    <property type="evidence" value="ECO:0007669"/>
    <property type="project" value="TreeGrafter"/>
</dbReference>
<dbReference type="PANTHER" id="PTHR22951">
    <property type="entry name" value="CLATHRIN ASSEMBLY PROTEIN"/>
    <property type="match status" value="1"/>
</dbReference>
<dbReference type="InterPro" id="IPR011417">
    <property type="entry name" value="ANTH_dom"/>
</dbReference>
<dbReference type="InterPro" id="IPR013809">
    <property type="entry name" value="ENTH"/>
</dbReference>
<dbReference type="Gene3D" id="1.20.58.150">
    <property type="entry name" value="ANTH domain"/>
    <property type="match status" value="1"/>
</dbReference>
<protein>
    <recommendedName>
        <fullName evidence="3">ENTH domain-containing protein</fullName>
    </recommendedName>
</protein>
<feature type="compositionally biased region" description="Polar residues" evidence="2">
    <location>
        <begin position="518"/>
        <end position="538"/>
    </location>
</feature>
<dbReference type="GO" id="GO:0072583">
    <property type="term" value="P:clathrin-dependent endocytosis"/>
    <property type="evidence" value="ECO:0007669"/>
    <property type="project" value="InterPro"/>
</dbReference>
<dbReference type="GO" id="GO:0098894">
    <property type="term" value="C:extrinsic component of presynaptic endocytic zone membrane"/>
    <property type="evidence" value="ECO:0007669"/>
    <property type="project" value="TreeGrafter"/>
</dbReference>
<feature type="compositionally biased region" description="Polar residues" evidence="2">
    <location>
        <begin position="457"/>
        <end position="469"/>
    </location>
</feature>
<dbReference type="GO" id="GO:0005905">
    <property type="term" value="C:clathrin-coated pit"/>
    <property type="evidence" value="ECO:0007669"/>
    <property type="project" value="TreeGrafter"/>
</dbReference>
<dbReference type="InterPro" id="IPR045192">
    <property type="entry name" value="AP180-like"/>
</dbReference>
<feature type="region of interest" description="Disordered" evidence="2">
    <location>
        <begin position="453"/>
        <end position="479"/>
    </location>
</feature>
<feature type="compositionally biased region" description="Polar residues" evidence="2">
    <location>
        <begin position="326"/>
        <end position="337"/>
    </location>
</feature>
<dbReference type="OrthoDB" id="44015at2759"/>
<gene>
    <name evidence="4" type="ORF">EG68_05546</name>
</gene>
<dbReference type="GO" id="GO:0048268">
    <property type="term" value="P:clathrin coat assembly"/>
    <property type="evidence" value="ECO:0007669"/>
    <property type="project" value="InterPro"/>
</dbReference>
<name>A0A8S9Y8P8_9TREM</name>
<dbReference type="SMART" id="SM00273">
    <property type="entry name" value="ENTH"/>
    <property type="match status" value="1"/>
</dbReference>
<sequence length="692" mass="75959">MAGKVVKQLAGSGTGQSLSDMMTAVKHTLSGSLVAKVICKATTEEMISPKRKHLALYIRTTVIRSRLRQLSSFITIHHLMQYGHERFSQFIASNNCHFYLPSLTDRNSFQAHGIAAFIRPYAKYLDEKAASYREIAFDLCRLKLGKEDGSIRTMPQTKLFKTLPVIENQIDALLAFDATSNELVNTVLRVAHLHLYRDLIRLYAVYNEAMINLIGRYFTMSKRDCRTSLNCYKSFLKRMESMNAFVKVAESTDTSGLPSPHDNDCITFQPVPSSVLEALEQHLTNLESHKQVDTNPFSSRLPVEKSTDLSTPQRSSPESGHKNADRASTITTGTSQKLTLTDAERKRIIEEERARLEMFVSTARKHTFSNSEVEMRATEDQLKQFNSDMEFADLLSVSPDTSVQKDDLSKFVSSSGVTCLSAWSTQNKTDVPVVSESAVRSTTGQELVLLDLDESSTSDPFSSDQKSTNVRTPSLPTVSVSPNSVSWNPFLSTNSNTPVSVSNGLATAVNTWNSRTSQYTPFGPPNTNVANQTEPNTDVSRKVDDPASATLDARLAQIAGNLTIGTEVRSPSGVYRAPDGSLTSVNWTGTLQPIPAGPDPTRPSQIRSSVSMNQLTGHVFPPATGATNPWYPIPNTYRPAYVAGPTYSMATYSASASAWMTPSFQPSTTQAHPISASVTGSTNVVRSTNPFL</sequence>
<proteinExistence type="inferred from homology"/>
<comment type="caution">
    <text evidence="4">The sequence shown here is derived from an EMBL/GenBank/DDBJ whole genome shotgun (WGS) entry which is preliminary data.</text>
</comment>
<dbReference type="Gene3D" id="1.25.40.90">
    <property type="match status" value="1"/>
</dbReference>
<evidence type="ECO:0000259" key="3">
    <source>
        <dbReference type="PROSITE" id="PS50942"/>
    </source>
</evidence>
<dbReference type="InterPro" id="IPR008942">
    <property type="entry name" value="ENTH_VHS"/>
</dbReference>
<feature type="compositionally biased region" description="Low complexity" evidence="2">
    <location>
        <begin position="470"/>
        <end position="479"/>
    </location>
</feature>
<dbReference type="PANTHER" id="PTHR22951:SF5">
    <property type="entry name" value="PHOSPHATIDYLINOSITOL-BINDING CLATHRIN ASSEMBLY PROTEIN LAP"/>
    <property type="match status" value="1"/>
</dbReference>
<dbReference type="Proteomes" id="UP000822476">
    <property type="component" value="Unassembled WGS sequence"/>
</dbReference>
<keyword evidence="5" id="KW-1185">Reference proteome</keyword>
<comment type="similarity">
    <text evidence="1">Belongs to the PICALM/SNAP91 family.</text>
</comment>
<dbReference type="Pfam" id="PF07651">
    <property type="entry name" value="ANTH"/>
    <property type="match status" value="1"/>
</dbReference>
<dbReference type="EMBL" id="JTDE01022005">
    <property type="protein sequence ID" value="KAF7232189.1"/>
    <property type="molecule type" value="Genomic_DNA"/>
</dbReference>
<dbReference type="AlphaFoldDB" id="A0A8S9Y8P8"/>
<dbReference type="GO" id="GO:0000149">
    <property type="term" value="F:SNARE binding"/>
    <property type="evidence" value="ECO:0007669"/>
    <property type="project" value="TreeGrafter"/>
</dbReference>
<evidence type="ECO:0000313" key="5">
    <source>
        <dbReference type="Proteomes" id="UP000822476"/>
    </source>
</evidence>
<dbReference type="GO" id="GO:0032050">
    <property type="term" value="F:clathrin heavy chain binding"/>
    <property type="evidence" value="ECO:0007669"/>
    <property type="project" value="TreeGrafter"/>
</dbReference>
<evidence type="ECO:0000256" key="1">
    <source>
        <dbReference type="ARBA" id="ARBA00008011"/>
    </source>
</evidence>
<dbReference type="InterPro" id="IPR014712">
    <property type="entry name" value="ANTH_dom_sf"/>
</dbReference>
<dbReference type="SUPFAM" id="SSF48464">
    <property type="entry name" value="ENTH/VHS domain"/>
    <property type="match status" value="1"/>
</dbReference>
<organism evidence="4 5">
    <name type="scientific">Paragonimus skrjabini miyazakii</name>
    <dbReference type="NCBI Taxonomy" id="59628"/>
    <lineage>
        <taxon>Eukaryota</taxon>
        <taxon>Metazoa</taxon>
        <taxon>Spiralia</taxon>
        <taxon>Lophotrochozoa</taxon>
        <taxon>Platyhelminthes</taxon>
        <taxon>Trematoda</taxon>
        <taxon>Digenea</taxon>
        <taxon>Plagiorchiida</taxon>
        <taxon>Troglotremata</taxon>
        <taxon>Troglotrematidae</taxon>
        <taxon>Paragonimus</taxon>
    </lineage>
</organism>
<feature type="compositionally biased region" description="Polar residues" evidence="2">
    <location>
        <begin position="308"/>
        <end position="318"/>
    </location>
</feature>
<evidence type="ECO:0000313" key="4">
    <source>
        <dbReference type="EMBL" id="KAF7232189.1"/>
    </source>
</evidence>
<reference evidence="4" key="1">
    <citation type="submission" date="2019-07" db="EMBL/GenBank/DDBJ databases">
        <title>Annotation for the trematode Paragonimus miyazaki's.</title>
        <authorList>
            <person name="Choi Y.-J."/>
        </authorList>
    </citation>
    <scope>NUCLEOTIDE SEQUENCE</scope>
    <source>
        <strain evidence="4">Japan</strain>
    </source>
</reference>